<comment type="caution">
    <text evidence="2">The sequence shown here is derived from an EMBL/GenBank/DDBJ whole genome shotgun (WGS) entry which is preliminary data.</text>
</comment>
<feature type="compositionally biased region" description="Low complexity" evidence="1">
    <location>
        <begin position="879"/>
        <end position="893"/>
    </location>
</feature>
<evidence type="ECO:0000313" key="2">
    <source>
        <dbReference type="EMBL" id="CAK0862069.1"/>
    </source>
</evidence>
<feature type="non-terminal residue" evidence="2">
    <location>
        <position position="905"/>
    </location>
</feature>
<reference evidence="2" key="1">
    <citation type="submission" date="2023-10" db="EMBL/GenBank/DDBJ databases">
        <authorList>
            <person name="Chen Y."/>
            <person name="Shah S."/>
            <person name="Dougan E. K."/>
            <person name="Thang M."/>
            <person name="Chan C."/>
        </authorList>
    </citation>
    <scope>NUCLEOTIDE SEQUENCE [LARGE SCALE GENOMIC DNA]</scope>
</reference>
<feature type="compositionally biased region" description="Low complexity" evidence="1">
    <location>
        <begin position="103"/>
        <end position="126"/>
    </location>
</feature>
<feature type="compositionally biased region" description="Gly residues" evidence="1">
    <location>
        <begin position="829"/>
        <end position="839"/>
    </location>
</feature>
<feature type="compositionally biased region" description="Low complexity" evidence="1">
    <location>
        <begin position="408"/>
        <end position="420"/>
    </location>
</feature>
<dbReference type="EMBL" id="CAUYUJ010016123">
    <property type="protein sequence ID" value="CAK0862069.1"/>
    <property type="molecule type" value="Genomic_DNA"/>
</dbReference>
<accession>A0ABN9UQ25</accession>
<dbReference type="Proteomes" id="UP001189429">
    <property type="component" value="Unassembled WGS sequence"/>
</dbReference>
<protein>
    <submittedName>
        <fullName evidence="2">Uncharacterized protein</fullName>
    </submittedName>
</protein>
<organism evidence="2 3">
    <name type="scientific">Prorocentrum cordatum</name>
    <dbReference type="NCBI Taxonomy" id="2364126"/>
    <lineage>
        <taxon>Eukaryota</taxon>
        <taxon>Sar</taxon>
        <taxon>Alveolata</taxon>
        <taxon>Dinophyceae</taxon>
        <taxon>Prorocentrales</taxon>
        <taxon>Prorocentraceae</taxon>
        <taxon>Prorocentrum</taxon>
    </lineage>
</organism>
<feature type="compositionally biased region" description="Low complexity" evidence="1">
    <location>
        <begin position="846"/>
        <end position="856"/>
    </location>
</feature>
<sequence length="905" mass="92835">MPDSHAGRPVGGRQLRPMALGAADGRGYASFEALLRGEFDAPQSGEAPLPPRPRPLWDPLTGRRCGWELEPPSPCEPPAPQQPPETGPPSEAPESPHAFRRWAPGPTSPDSPTSPGAGADPSPSQAARRRGARPPQLCPQQCVDSLAEPSEWDRCGGAAPVGSAAELGRRISGECERLRAVVGGIAREAGVEAPPERRNCAQHAAGAQAVACAAPGHDRAAGAEEGAPWGLWRAWAERRGALGDPCAEVRDQLRASVANLAQAQALQERELESLRWKLQGQARKAITLSMLASGSKSDDLCERMARAQLHHRRRAATAALGARQVGHFKVLGSFLGRLQAARGAFGACAGRDAEESAGPDAAAARGGEELGHLLEGLAGHGPSGGTHRRRSSTLQRQKAQGDLSGALAGDLLGGASQAPGSSGGADPLSVLQARAQEVAAEWERVSAALGDRQGRATSFQRLIDFVHSGQDSVEKSLERAARLWRREQQLMQSLLGEVRAGCEDLADKSLPASEAVANASDDAGGGVPPPRLDALRPMLTRRARLTASLVALWGQVELLSGHGPRGPAARDAAVEGFAAKPDSSGRGGGFGLSGQPLSPASPALRVGWVDPGGALAAWNQEHPMQQVRAGDSIVLKDRRLRAELRDAARAAAGAVAVEAPGGGALTMLVIPGEDPSLEGDELLGVGDASACRAEGGSAGGPRSPPSPGLARLAADFEALRALHAGERRGRRRPGEDLMGAVRQADAGGGSEADRSLLRDVLGFASSLKSAIADAADRSDSYVAGARLPPEHASEALAEAAEADGSRRRRAVEEAPAAAARGEEAAGEGPRPGGEAGGPPGTDEDASVGAAASLSSAPDAVAGPRPPQAADPSPAELSSARAAAGCHAGRAEAGPRQASVILSEPE</sequence>
<evidence type="ECO:0000256" key="1">
    <source>
        <dbReference type="SAM" id="MobiDB-lite"/>
    </source>
</evidence>
<feature type="region of interest" description="Disordered" evidence="1">
    <location>
        <begin position="374"/>
        <end position="400"/>
    </location>
</feature>
<feature type="region of interest" description="Disordered" evidence="1">
    <location>
        <begin position="39"/>
        <end position="139"/>
    </location>
</feature>
<keyword evidence="3" id="KW-1185">Reference proteome</keyword>
<name>A0ABN9UQ25_9DINO</name>
<feature type="compositionally biased region" description="Pro residues" evidence="1">
    <location>
        <begin position="71"/>
        <end position="91"/>
    </location>
</feature>
<feature type="region of interest" description="Disordered" evidence="1">
    <location>
        <begin position="792"/>
        <end position="905"/>
    </location>
</feature>
<feature type="region of interest" description="Disordered" evidence="1">
    <location>
        <begin position="408"/>
        <end position="427"/>
    </location>
</feature>
<evidence type="ECO:0000313" key="3">
    <source>
        <dbReference type="Proteomes" id="UP001189429"/>
    </source>
</evidence>
<gene>
    <name evidence="2" type="ORF">PCOR1329_LOCUS50578</name>
</gene>
<proteinExistence type="predicted"/>